<reference evidence="1" key="1">
    <citation type="submission" date="2018-01" db="EMBL/GenBank/DDBJ databases">
        <title>An insight into the sialome of Amazonian anophelines.</title>
        <authorList>
            <person name="Ribeiro J.M."/>
            <person name="Scarpassa V."/>
            <person name="Calvo E."/>
        </authorList>
    </citation>
    <scope>NUCLEOTIDE SEQUENCE</scope>
</reference>
<evidence type="ECO:0000313" key="1">
    <source>
        <dbReference type="EMBL" id="MBW73830.1"/>
    </source>
</evidence>
<accession>A0A2M4D8C8</accession>
<protein>
    <submittedName>
        <fullName evidence="1">Putative secreted protein</fullName>
    </submittedName>
</protein>
<sequence>MPPFVLSTLLLCRCREDSFRDFGDSRNRSARGIVLLALLSVMELCGTRAGGLFGPGPAAPDAGPRLVAPLLPASLNEELFTVAVSRAAGALLLSRQIL</sequence>
<dbReference type="AlphaFoldDB" id="A0A2M4D8C8"/>
<dbReference type="EMBL" id="GGFL01009652">
    <property type="protein sequence ID" value="MBW73830.1"/>
    <property type="molecule type" value="Transcribed_RNA"/>
</dbReference>
<proteinExistence type="predicted"/>
<organism evidence="1">
    <name type="scientific">Anopheles darlingi</name>
    <name type="common">Mosquito</name>
    <dbReference type="NCBI Taxonomy" id="43151"/>
    <lineage>
        <taxon>Eukaryota</taxon>
        <taxon>Metazoa</taxon>
        <taxon>Ecdysozoa</taxon>
        <taxon>Arthropoda</taxon>
        <taxon>Hexapoda</taxon>
        <taxon>Insecta</taxon>
        <taxon>Pterygota</taxon>
        <taxon>Neoptera</taxon>
        <taxon>Endopterygota</taxon>
        <taxon>Diptera</taxon>
        <taxon>Nematocera</taxon>
        <taxon>Culicoidea</taxon>
        <taxon>Culicidae</taxon>
        <taxon>Anophelinae</taxon>
        <taxon>Anopheles</taxon>
    </lineage>
</organism>
<name>A0A2M4D8C8_ANODA</name>